<keyword evidence="2" id="KW-0677">Repeat</keyword>
<dbReference type="InterPro" id="IPR019775">
    <property type="entry name" value="WD40_repeat_CS"/>
</dbReference>
<dbReference type="RefSeq" id="XP_016612105.1">
    <property type="nucleotide sequence ID" value="XM_016749826.1"/>
</dbReference>
<dbReference type="PROSITE" id="PS50082">
    <property type="entry name" value="WD_REPEATS_2"/>
    <property type="match status" value="2"/>
</dbReference>
<sequence length="275" mass="30131">MDYIVPGLTVGKYIWQCGPTTLCCQWSKDSEKIFCGSSNGIGAVLDLQTPQPMPFARHAAPLRCIRVVDDAVVCTAGWDKQMKYWDLRAPNSVLTSETPERAKSMDFATSLLVVGMENKKIGVYDMRKPCEPLKGDQGPLRRPIQCVSVSPSGTSYACGGVDGHVAVEYADRQGYIFRAQEEAQTPVNCMAFHPVFGALATGGADGVCNFWDITQRRRLKRSIQASSSITSLTFNPNDSFGEAKIHKKPRTHGQPIKVTLRAVTNSEATPLPMDI</sequence>
<dbReference type="SUPFAM" id="SSF50978">
    <property type="entry name" value="WD40 repeat-like"/>
    <property type="match status" value="1"/>
</dbReference>
<dbReference type="eggNOG" id="KOG0647">
    <property type="taxonomic scope" value="Eukaryota"/>
</dbReference>
<keyword evidence="5" id="KW-1185">Reference proteome</keyword>
<gene>
    <name evidence="4" type="ORF">SPPG_01508</name>
</gene>
<dbReference type="InterPro" id="IPR015943">
    <property type="entry name" value="WD40/YVTN_repeat-like_dom_sf"/>
</dbReference>
<evidence type="ECO:0000256" key="1">
    <source>
        <dbReference type="ARBA" id="ARBA00022574"/>
    </source>
</evidence>
<dbReference type="Proteomes" id="UP000053201">
    <property type="component" value="Unassembled WGS sequence"/>
</dbReference>
<organism evidence="4 5">
    <name type="scientific">Spizellomyces punctatus (strain DAOM BR117)</name>
    <dbReference type="NCBI Taxonomy" id="645134"/>
    <lineage>
        <taxon>Eukaryota</taxon>
        <taxon>Fungi</taxon>
        <taxon>Fungi incertae sedis</taxon>
        <taxon>Chytridiomycota</taxon>
        <taxon>Chytridiomycota incertae sedis</taxon>
        <taxon>Chytridiomycetes</taxon>
        <taxon>Spizellomycetales</taxon>
        <taxon>Spizellomycetaceae</taxon>
        <taxon>Spizellomyces</taxon>
    </lineage>
</organism>
<dbReference type="VEuPathDB" id="FungiDB:SPPG_01508"/>
<dbReference type="Gene3D" id="2.130.10.10">
    <property type="entry name" value="YVTN repeat-like/Quinoprotein amine dehydrogenase"/>
    <property type="match status" value="1"/>
</dbReference>
<accession>A0A0L0HRU2</accession>
<feature type="repeat" description="WD" evidence="3">
    <location>
        <begin position="55"/>
        <end position="95"/>
    </location>
</feature>
<dbReference type="GeneID" id="27685166"/>
<dbReference type="InterPro" id="IPR001680">
    <property type="entry name" value="WD40_rpt"/>
</dbReference>
<feature type="repeat" description="WD" evidence="3">
    <location>
        <begin position="180"/>
        <end position="221"/>
    </location>
</feature>
<dbReference type="PANTHER" id="PTHR10971">
    <property type="entry name" value="MRNA EXPORT FACTOR AND BUB3"/>
    <property type="match status" value="1"/>
</dbReference>
<dbReference type="PROSITE" id="PS00678">
    <property type="entry name" value="WD_REPEATS_1"/>
    <property type="match status" value="1"/>
</dbReference>
<dbReference type="InterPro" id="IPR036322">
    <property type="entry name" value="WD40_repeat_dom_sf"/>
</dbReference>
<dbReference type="STRING" id="645134.A0A0L0HRU2"/>
<dbReference type="InParanoid" id="A0A0L0HRU2"/>
<dbReference type="OrthoDB" id="10262475at2759"/>
<dbReference type="SMART" id="SM00320">
    <property type="entry name" value="WD40"/>
    <property type="match status" value="4"/>
</dbReference>
<proteinExistence type="predicted"/>
<dbReference type="AlphaFoldDB" id="A0A0L0HRU2"/>
<dbReference type="EMBL" id="KQ257451">
    <property type="protein sequence ID" value="KND04066.1"/>
    <property type="molecule type" value="Genomic_DNA"/>
</dbReference>
<evidence type="ECO:0000256" key="3">
    <source>
        <dbReference type="PROSITE-ProRule" id="PRU00221"/>
    </source>
</evidence>
<evidence type="ECO:0000313" key="4">
    <source>
        <dbReference type="EMBL" id="KND04066.1"/>
    </source>
</evidence>
<evidence type="ECO:0000313" key="5">
    <source>
        <dbReference type="Proteomes" id="UP000053201"/>
    </source>
</evidence>
<evidence type="ECO:0000256" key="2">
    <source>
        <dbReference type="ARBA" id="ARBA00022737"/>
    </source>
</evidence>
<dbReference type="Pfam" id="PF00400">
    <property type="entry name" value="WD40"/>
    <property type="match status" value="1"/>
</dbReference>
<reference evidence="4 5" key="1">
    <citation type="submission" date="2009-08" db="EMBL/GenBank/DDBJ databases">
        <title>The Genome Sequence of Spizellomyces punctatus strain DAOM BR117.</title>
        <authorList>
            <consortium name="The Broad Institute Genome Sequencing Platform"/>
            <person name="Russ C."/>
            <person name="Cuomo C."/>
            <person name="Shea T."/>
            <person name="Young S.K."/>
            <person name="Zeng Q."/>
            <person name="Koehrsen M."/>
            <person name="Haas B."/>
            <person name="Borodovsky M."/>
            <person name="Guigo R."/>
            <person name="Alvarado L."/>
            <person name="Berlin A."/>
            <person name="Bochicchio J."/>
            <person name="Borenstein D."/>
            <person name="Chapman S."/>
            <person name="Chen Z."/>
            <person name="Engels R."/>
            <person name="Freedman E."/>
            <person name="Gellesch M."/>
            <person name="Goldberg J."/>
            <person name="Griggs A."/>
            <person name="Gujja S."/>
            <person name="Heiman D."/>
            <person name="Hepburn T."/>
            <person name="Howarth C."/>
            <person name="Jen D."/>
            <person name="Larson L."/>
            <person name="Lewis B."/>
            <person name="Mehta T."/>
            <person name="Park D."/>
            <person name="Pearson M."/>
            <person name="Roberts A."/>
            <person name="Saif S."/>
            <person name="Shenoy N."/>
            <person name="Sisk P."/>
            <person name="Stolte C."/>
            <person name="Sykes S."/>
            <person name="Thomson T."/>
            <person name="Walk T."/>
            <person name="White J."/>
            <person name="Yandava C."/>
            <person name="Burger G."/>
            <person name="Gray M.W."/>
            <person name="Holland P.W.H."/>
            <person name="King N."/>
            <person name="Lang F.B.F."/>
            <person name="Roger A.J."/>
            <person name="Ruiz-Trillo I."/>
            <person name="Lander E."/>
            <person name="Nusbaum C."/>
        </authorList>
    </citation>
    <scope>NUCLEOTIDE SEQUENCE [LARGE SCALE GENOMIC DNA]</scope>
    <source>
        <strain evidence="4 5">DAOM BR117</strain>
    </source>
</reference>
<name>A0A0L0HRU2_SPIPD</name>
<keyword evidence="1 3" id="KW-0853">WD repeat</keyword>
<protein>
    <submittedName>
        <fullName evidence="4">Uncharacterized protein</fullName>
    </submittedName>
</protein>